<dbReference type="PANTHER" id="PTHR14776:SF1">
    <property type="entry name" value="CADHERIN-LIKE AND PC-ESTERASE DOMAIN-CONTAINING PROTEIN 1"/>
    <property type="match status" value="1"/>
</dbReference>
<accession>A0A9D3P8D3</accession>
<feature type="domain" description="Cadherin-like beta-sandwich-like" evidence="2">
    <location>
        <begin position="103"/>
        <end position="187"/>
    </location>
</feature>
<evidence type="ECO:0000259" key="2">
    <source>
        <dbReference type="Pfam" id="PF12733"/>
    </source>
</evidence>
<evidence type="ECO:0000256" key="1">
    <source>
        <dbReference type="SAM" id="MobiDB-lite"/>
    </source>
</evidence>
<reference evidence="3" key="1">
    <citation type="submission" date="2021-01" db="EMBL/GenBank/DDBJ databases">
        <authorList>
            <person name="Zahm M."/>
            <person name="Roques C."/>
            <person name="Cabau C."/>
            <person name="Klopp C."/>
            <person name="Donnadieu C."/>
            <person name="Jouanno E."/>
            <person name="Lampietro C."/>
            <person name="Louis A."/>
            <person name="Herpin A."/>
            <person name="Echchiki A."/>
            <person name="Berthelot C."/>
            <person name="Parey E."/>
            <person name="Roest-Crollius H."/>
            <person name="Braasch I."/>
            <person name="Postlethwait J."/>
            <person name="Bobe J."/>
            <person name="Montfort J."/>
            <person name="Bouchez O."/>
            <person name="Begum T."/>
            <person name="Mejri S."/>
            <person name="Adams A."/>
            <person name="Chen W.-J."/>
            <person name="Guiguen Y."/>
        </authorList>
    </citation>
    <scope>NUCLEOTIDE SEQUENCE</scope>
    <source>
        <strain evidence="3">YG-15Mar2019-1</strain>
        <tissue evidence="3">Brain</tissue>
    </source>
</reference>
<dbReference type="AlphaFoldDB" id="A0A9D3P8D3"/>
<dbReference type="Pfam" id="PF12733">
    <property type="entry name" value="Cadherin-like"/>
    <property type="match status" value="1"/>
</dbReference>
<keyword evidence="4" id="KW-1185">Reference proteome</keyword>
<dbReference type="Proteomes" id="UP001046870">
    <property type="component" value="Chromosome 25"/>
</dbReference>
<name>A0A9D3P8D3_MEGAT</name>
<dbReference type="EMBL" id="JAFDVH010000025">
    <property type="protein sequence ID" value="KAG7454369.1"/>
    <property type="molecule type" value="Genomic_DNA"/>
</dbReference>
<evidence type="ECO:0000313" key="4">
    <source>
        <dbReference type="Proteomes" id="UP001046870"/>
    </source>
</evidence>
<feature type="region of interest" description="Disordered" evidence="1">
    <location>
        <begin position="63"/>
        <end position="91"/>
    </location>
</feature>
<organism evidence="3 4">
    <name type="scientific">Megalops atlanticus</name>
    <name type="common">Tarpon</name>
    <name type="synonym">Clupea gigantea</name>
    <dbReference type="NCBI Taxonomy" id="7932"/>
    <lineage>
        <taxon>Eukaryota</taxon>
        <taxon>Metazoa</taxon>
        <taxon>Chordata</taxon>
        <taxon>Craniata</taxon>
        <taxon>Vertebrata</taxon>
        <taxon>Euteleostomi</taxon>
        <taxon>Actinopterygii</taxon>
        <taxon>Neopterygii</taxon>
        <taxon>Teleostei</taxon>
        <taxon>Elopiformes</taxon>
        <taxon>Megalopidae</taxon>
        <taxon>Megalops</taxon>
    </lineage>
</organism>
<dbReference type="PANTHER" id="PTHR14776">
    <property type="entry name" value="CADHERIN-LIKE AND PC-ESTERASE DOMAIN-CONTAINING PROTEIN 1"/>
    <property type="match status" value="1"/>
</dbReference>
<evidence type="ECO:0000313" key="3">
    <source>
        <dbReference type="EMBL" id="KAG7454369.1"/>
    </source>
</evidence>
<sequence>MLLLLQFLWQLKTPGPFELLYPASSQALSDLQRCLDQRFHRAEGSGKGVLLATLLDWVRNQTEIGDPEGQGGRSSPEVSQNSLSEKERCSDPHLRQVYTDPPLVLTPPFSPWVKEYRAEVPFDVVTVRIRAEPVDRHCQVHLDERRGPRTANYPVGLGNSRISVLVMDESEPEPVVMTIYTLNIFRESRPSLPMFDEYVMCGFVQDCGLVVQPDQPCGLEPLPGTSISGKTQASLGPCSSGDAPGRWVVPCLSCSDNRTCDWREVSWHPDDCYHPLLARPQLQNCMMGRKVLFIGDSTNRGMMYYLMERVNATLDDWDKAHDTVVYHNVNEGRTPISYSYYPQFWLEKARRPTFEQALEQLIERSRPLENSPQTVLVTGGVQWLNTNHLNILHEVLKRENLLNILVVIKSLGMGFHLPVDGIRSLSLRGVQDLYNVNEDILTTAKLYGYEVIDTFRITMGRYKEFLQGKCACHFHEVEKLTFSEEPLHRKMKLFRHSEESRARPSGLPALQDLWSGSNSPYHVKGSINQVYSEVLLSRLCWRSGRNATARSL</sequence>
<gene>
    <name evidence="3" type="ORF">MATL_G00258970</name>
</gene>
<proteinExistence type="predicted"/>
<dbReference type="InterPro" id="IPR025883">
    <property type="entry name" value="Cadherin-like_domain"/>
</dbReference>
<comment type="caution">
    <text evidence="3">The sequence shown here is derived from an EMBL/GenBank/DDBJ whole genome shotgun (WGS) entry which is preliminary data.</text>
</comment>
<dbReference type="OrthoDB" id="1932925at2759"/>
<protein>
    <recommendedName>
        <fullName evidence="2">Cadherin-like beta-sandwich-like domain-containing protein</fullName>
    </recommendedName>
</protein>